<dbReference type="Gene3D" id="3.40.50.720">
    <property type="entry name" value="NAD(P)-binding Rossmann-like Domain"/>
    <property type="match status" value="1"/>
</dbReference>
<dbReference type="GO" id="GO:0016491">
    <property type="term" value="F:oxidoreductase activity"/>
    <property type="evidence" value="ECO:0007669"/>
    <property type="project" value="UniProtKB-KW"/>
</dbReference>
<evidence type="ECO:0000313" key="4">
    <source>
        <dbReference type="Proteomes" id="UP000261931"/>
    </source>
</evidence>
<reference evidence="3 4" key="1">
    <citation type="submission" date="2018-08" db="EMBL/GenBank/DDBJ databases">
        <title>Hydrogenophaga sp. LA-38 isolated from sludge.</title>
        <authorList>
            <person name="Im W.-T."/>
        </authorList>
    </citation>
    <scope>NUCLEOTIDE SEQUENCE [LARGE SCALE GENOMIC DNA]</scope>
    <source>
        <strain evidence="3 4">LA-38</strain>
    </source>
</reference>
<dbReference type="PANTHER" id="PTHR43477:SF1">
    <property type="entry name" value="DIHYDROANTICAPSIN 7-DEHYDROGENASE"/>
    <property type="match status" value="1"/>
</dbReference>
<dbReference type="CDD" id="cd05233">
    <property type="entry name" value="SDR_c"/>
    <property type="match status" value="1"/>
</dbReference>
<dbReference type="AlphaFoldDB" id="A0A372ELF4"/>
<dbReference type="Proteomes" id="UP000261931">
    <property type="component" value="Unassembled WGS sequence"/>
</dbReference>
<accession>A0A372ELF4</accession>
<dbReference type="RefSeq" id="WP_116958255.1">
    <property type="nucleotide sequence ID" value="NZ_QVLS01000003.1"/>
</dbReference>
<dbReference type="InterPro" id="IPR051122">
    <property type="entry name" value="SDR_DHRS6-like"/>
</dbReference>
<proteinExistence type="inferred from homology"/>
<dbReference type="Pfam" id="PF13561">
    <property type="entry name" value="adh_short_C2"/>
    <property type="match status" value="1"/>
</dbReference>
<protein>
    <submittedName>
        <fullName evidence="3">SDR family oxidoreductase</fullName>
    </submittedName>
</protein>
<keyword evidence="2" id="KW-0560">Oxidoreductase</keyword>
<evidence type="ECO:0000256" key="1">
    <source>
        <dbReference type="ARBA" id="ARBA00006484"/>
    </source>
</evidence>
<sequence length="266" mass="27878">MAETHAFEGRWSLITGGASGIGLACAQALAQEGSALVLLDVDAAGLAAARSRLSSLGVAVETREVDVSDAAALEGIAADLDARGVRVEHMVLAAGVLQPMHGIDTLDLAVHDRVWRINYHGSYHCCRLWGERMRVVGRGAIVTVSSVTAQRATPLLAYGPAKAALENLTASLSVAYAPHGVRINAVAPGFTLTQALQDKIDAGLRDADAILSQVPMGRFATPQEIAASVRFLLSDQAAAVTGTTLVVDCGWLAGSGWQTYQPMPRR</sequence>
<comment type="caution">
    <text evidence="3">The sequence shown here is derived from an EMBL/GenBank/DDBJ whole genome shotgun (WGS) entry which is preliminary data.</text>
</comment>
<organism evidence="3 4">
    <name type="scientific">Hydrogenophaga borbori</name>
    <dbReference type="NCBI Taxonomy" id="2294117"/>
    <lineage>
        <taxon>Bacteria</taxon>
        <taxon>Pseudomonadati</taxon>
        <taxon>Pseudomonadota</taxon>
        <taxon>Betaproteobacteria</taxon>
        <taxon>Burkholderiales</taxon>
        <taxon>Comamonadaceae</taxon>
        <taxon>Hydrogenophaga</taxon>
    </lineage>
</organism>
<evidence type="ECO:0000313" key="3">
    <source>
        <dbReference type="EMBL" id="RFP80207.1"/>
    </source>
</evidence>
<dbReference type="EMBL" id="QVLS01000003">
    <property type="protein sequence ID" value="RFP80207.1"/>
    <property type="molecule type" value="Genomic_DNA"/>
</dbReference>
<gene>
    <name evidence="3" type="ORF">DY262_07145</name>
</gene>
<dbReference type="InterPro" id="IPR002347">
    <property type="entry name" value="SDR_fam"/>
</dbReference>
<dbReference type="InterPro" id="IPR036291">
    <property type="entry name" value="NAD(P)-bd_dom_sf"/>
</dbReference>
<name>A0A372ELF4_9BURK</name>
<dbReference type="FunFam" id="3.40.50.720:FF:000084">
    <property type="entry name" value="Short-chain dehydrogenase reductase"/>
    <property type="match status" value="1"/>
</dbReference>
<keyword evidence="4" id="KW-1185">Reference proteome</keyword>
<comment type="similarity">
    <text evidence="1">Belongs to the short-chain dehydrogenases/reductases (SDR) family.</text>
</comment>
<dbReference type="PANTHER" id="PTHR43477">
    <property type="entry name" value="DIHYDROANTICAPSIN 7-DEHYDROGENASE"/>
    <property type="match status" value="1"/>
</dbReference>
<dbReference type="SUPFAM" id="SSF51735">
    <property type="entry name" value="NAD(P)-binding Rossmann-fold domains"/>
    <property type="match status" value="1"/>
</dbReference>
<dbReference type="PRINTS" id="PR00081">
    <property type="entry name" value="GDHRDH"/>
</dbReference>
<evidence type="ECO:0000256" key="2">
    <source>
        <dbReference type="ARBA" id="ARBA00023002"/>
    </source>
</evidence>